<dbReference type="PANTHER" id="PTHR33048">
    <property type="entry name" value="PTH11-LIKE INTEGRAL MEMBRANE PROTEIN (AFU_ORTHOLOGUE AFUA_5G11245)"/>
    <property type="match status" value="1"/>
</dbReference>
<feature type="transmembrane region" description="Helical" evidence="7">
    <location>
        <begin position="262"/>
        <end position="285"/>
    </location>
</feature>
<evidence type="ECO:0000256" key="1">
    <source>
        <dbReference type="ARBA" id="ARBA00004141"/>
    </source>
</evidence>
<dbReference type="Proteomes" id="UP001172155">
    <property type="component" value="Unassembled WGS sequence"/>
</dbReference>
<evidence type="ECO:0000313" key="10">
    <source>
        <dbReference type="Proteomes" id="UP001172155"/>
    </source>
</evidence>
<dbReference type="PANTHER" id="PTHR33048:SF47">
    <property type="entry name" value="INTEGRAL MEMBRANE PROTEIN-RELATED"/>
    <property type="match status" value="1"/>
</dbReference>
<evidence type="ECO:0000256" key="3">
    <source>
        <dbReference type="ARBA" id="ARBA00022989"/>
    </source>
</evidence>
<evidence type="ECO:0000256" key="2">
    <source>
        <dbReference type="ARBA" id="ARBA00022692"/>
    </source>
</evidence>
<dbReference type="GO" id="GO:0016020">
    <property type="term" value="C:membrane"/>
    <property type="evidence" value="ECO:0007669"/>
    <property type="project" value="UniProtKB-SubCell"/>
</dbReference>
<comment type="similarity">
    <text evidence="5">Belongs to the SAT4 family.</text>
</comment>
<comment type="caution">
    <text evidence="9">The sequence shown here is derived from an EMBL/GenBank/DDBJ whole genome shotgun (WGS) entry which is preliminary data.</text>
</comment>
<keyword evidence="4 7" id="KW-0472">Membrane</keyword>
<protein>
    <recommendedName>
        <fullName evidence="8">Rhodopsin domain-containing protein</fullName>
    </recommendedName>
</protein>
<comment type="subcellular location">
    <subcellularLocation>
        <location evidence="1">Membrane</location>
        <topology evidence="1">Multi-pass membrane protein</topology>
    </subcellularLocation>
</comment>
<gene>
    <name evidence="9" type="ORF">B0T18DRAFT_76148</name>
</gene>
<feature type="transmembrane region" description="Helical" evidence="7">
    <location>
        <begin position="103"/>
        <end position="123"/>
    </location>
</feature>
<keyword evidence="3 7" id="KW-1133">Transmembrane helix</keyword>
<sequence>MVSTNRTVGAGSPPPGVTPNFTNPESIGYQIIIAAVVCPVFAIAICLLRLHTARHILRRFHSDDWLIVVGLVFAVAYSIVNLLQLHNGAGRHLWDVPLADFKMFIKLGSIGGSLTYNLSTLFIKVSILQFYLRFPSGRSFRLATYFTMFVAVGYSIPQAFAWSYHCQPTARYWDRTIPGTCIQGEPYLASACLNVATDIIILLLPIWLAWPLRLPRRQKMGVICILMAGGFVCAVSIVRLQAIISGLQDPDITWHYVENLVWWYALVEMYTGIICACLPCLKAFFQRRFPGIFAFLDQPNQPTLFSLEPIGRRIFDQSGERRGDQASLGSKSLHQSEREG</sequence>
<dbReference type="AlphaFoldDB" id="A0AA40F6H6"/>
<reference evidence="9" key="1">
    <citation type="submission" date="2023-06" db="EMBL/GenBank/DDBJ databases">
        <title>Genome-scale phylogeny and comparative genomics of the fungal order Sordariales.</title>
        <authorList>
            <consortium name="Lawrence Berkeley National Laboratory"/>
            <person name="Hensen N."/>
            <person name="Bonometti L."/>
            <person name="Westerberg I."/>
            <person name="Brannstrom I.O."/>
            <person name="Guillou S."/>
            <person name="Cros-Aarteil S."/>
            <person name="Calhoun S."/>
            <person name="Haridas S."/>
            <person name="Kuo A."/>
            <person name="Mondo S."/>
            <person name="Pangilinan J."/>
            <person name="Riley R."/>
            <person name="LaButti K."/>
            <person name="Andreopoulos B."/>
            <person name="Lipzen A."/>
            <person name="Chen C."/>
            <person name="Yanf M."/>
            <person name="Daum C."/>
            <person name="Ng V."/>
            <person name="Clum A."/>
            <person name="Steindorff A."/>
            <person name="Ohm R."/>
            <person name="Martin F."/>
            <person name="Silar P."/>
            <person name="Natvig D."/>
            <person name="Lalanne C."/>
            <person name="Gautier V."/>
            <person name="Ament-velasquez S.L."/>
            <person name="Kruys A."/>
            <person name="Hutchinson M.I."/>
            <person name="Powell A.J."/>
            <person name="Barry K."/>
            <person name="Miller A.N."/>
            <person name="Grigoriev I.V."/>
            <person name="Debuchy R."/>
            <person name="Gladieux P."/>
            <person name="Thoren M.H."/>
            <person name="Johannesson H."/>
        </authorList>
    </citation>
    <scope>NUCLEOTIDE SEQUENCE</scope>
    <source>
        <strain evidence="9">SMH3187-1</strain>
    </source>
</reference>
<evidence type="ECO:0000259" key="8">
    <source>
        <dbReference type="Pfam" id="PF20684"/>
    </source>
</evidence>
<accession>A0AA40F6H6</accession>
<dbReference type="Pfam" id="PF20684">
    <property type="entry name" value="Fung_rhodopsin"/>
    <property type="match status" value="1"/>
</dbReference>
<keyword evidence="10" id="KW-1185">Reference proteome</keyword>
<feature type="region of interest" description="Disordered" evidence="6">
    <location>
        <begin position="318"/>
        <end position="340"/>
    </location>
</feature>
<organism evidence="9 10">
    <name type="scientific">Schizothecium vesticola</name>
    <dbReference type="NCBI Taxonomy" id="314040"/>
    <lineage>
        <taxon>Eukaryota</taxon>
        <taxon>Fungi</taxon>
        <taxon>Dikarya</taxon>
        <taxon>Ascomycota</taxon>
        <taxon>Pezizomycotina</taxon>
        <taxon>Sordariomycetes</taxon>
        <taxon>Sordariomycetidae</taxon>
        <taxon>Sordariales</taxon>
        <taxon>Schizotheciaceae</taxon>
        <taxon>Schizothecium</taxon>
    </lineage>
</organism>
<evidence type="ECO:0000256" key="4">
    <source>
        <dbReference type="ARBA" id="ARBA00023136"/>
    </source>
</evidence>
<feature type="transmembrane region" description="Helical" evidence="7">
    <location>
        <begin position="64"/>
        <end position="83"/>
    </location>
</feature>
<feature type="domain" description="Rhodopsin" evidence="8">
    <location>
        <begin position="49"/>
        <end position="287"/>
    </location>
</feature>
<dbReference type="InterPro" id="IPR049326">
    <property type="entry name" value="Rhodopsin_dom_fungi"/>
</dbReference>
<feature type="transmembrane region" description="Helical" evidence="7">
    <location>
        <begin position="222"/>
        <end position="242"/>
    </location>
</feature>
<feature type="transmembrane region" description="Helical" evidence="7">
    <location>
        <begin position="27"/>
        <end position="52"/>
    </location>
</feature>
<evidence type="ECO:0000256" key="5">
    <source>
        <dbReference type="ARBA" id="ARBA00038359"/>
    </source>
</evidence>
<keyword evidence="2 7" id="KW-0812">Transmembrane</keyword>
<name>A0AA40F6H6_9PEZI</name>
<evidence type="ECO:0000256" key="6">
    <source>
        <dbReference type="SAM" id="MobiDB-lite"/>
    </source>
</evidence>
<dbReference type="EMBL" id="JAUKUD010000002">
    <property type="protein sequence ID" value="KAK0751731.1"/>
    <property type="molecule type" value="Genomic_DNA"/>
</dbReference>
<feature type="transmembrane region" description="Helical" evidence="7">
    <location>
        <begin position="143"/>
        <end position="164"/>
    </location>
</feature>
<evidence type="ECO:0000313" key="9">
    <source>
        <dbReference type="EMBL" id="KAK0751731.1"/>
    </source>
</evidence>
<dbReference type="InterPro" id="IPR052337">
    <property type="entry name" value="SAT4-like"/>
</dbReference>
<evidence type="ECO:0000256" key="7">
    <source>
        <dbReference type="SAM" id="Phobius"/>
    </source>
</evidence>
<proteinExistence type="inferred from homology"/>
<feature type="transmembrane region" description="Helical" evidence="7">
    <location>
        <begin position="187"/>
        <end position="210"/>
    </location>
</feature>